<dbReference type="AlphaFoldDB" id="A0AAD9QG25"/>
<reference evidence="1" key="1">
    <citation type="journal article" date="2023" name="G3 (Bethesda)">
        <title>Whole genome assembly and annotation of the endangered Caribbean coral Acropora cervicornis.</title>
        <authorList>
            <person name="Selwyn J.D."/>
            <person name="Vollmer S.V."/>
        </authorList>
    </citation>
    <scope>NUCLEOTIDE SEQUENCE</scope>
    <source>
        <strain evidence="1">K2</strain>
    </source>
</reference>
<organism evidence="1 2">
    <name type="scientific">Acropora cervicornis</name>
    <name type="common">Staghorn coral</name>
    <dbReference type="NCBI Taxonomy" id="6130"/>
    <lineage>
        <taxon>Eukaryota</taxon>
        <taxon>Metazoa</taxon>
        <taxon>Cnidaria</taxon>
        <taxon>Anthozoa</taxon>
        <taxon>Hexacorallia</taxon>
        <taxon>Scleractinia</taxon>
        <taxon>Astrocoeniina</taxon>
        <taxon>Acroporidae</taxon>
        <taxon>Acropora</taxon>
    </lineage>
</organism>
<reference evidence="1" key="2">
    <citation type="journal article" date="2023" name="Science">
        <title>Genomic signatures of disease resistance in endangered staghorn corals.</title>
        <authorList>
            <person name="Vollmer S.V."/>
            <person name="Selwyn J.D."/>
            <person name="Despard B.A."/>
            <person name="Roesel C.L."/>
        </authorList>
    </citation>
    <scope>NUCLEOTIDE SEQUENCE</scope>
    <source>
        <strain evidence="1">K2</strain>
    </source>
</reference>
<proteinExistence type="predicted"/>
<name>A0AAD9QG25_ACRCE</name>
<evidence type="ECO:0000313" key="1">
    <source>
        <dbReference type="EMBL" id="KAK2560639.1"/>
    </source>
</evidence>
<evidence type="ECO:0000313" key="2">
    <source>
        <dbReference type="Proteomes" id="UP001249851"/>
    </source>
</evidence>
<comment type="caution">
    <text evidence="1">The sequence shown here is derived from an EMBL/GenBank/DDBJ whole genome shotgun (WGS) entry which is preliminary data.</text>
</comment>
<dbReference type="Proteomes" id="UP001249851">
    <property type="component" value="Unassembled WGS sequence"/>
</dbReference>
<accession>A0AAD9QG25</accession>
<sequence>MIINCMVWDMTIQCGHVIEARRPDIVVVEKESNKAIIVVDITSLWNQRVYEKEGENIDEYQNLEREIEKLWDIREQEDGIAVENSFVRNSKDIKESVGKGKTGVPAENLLEPCREQNQPIMWCRDQESDSGHTGGSVAISSGEREQRFRFMNAQSLM</sequence>
<gene>
    <name evidence="1" type="ORF">P5673_016392</name>
</gene>
<dbReference type="EMBL" id="JARQWQ010000035">
    <property type="protein sequence ID" value="KAK2560639.1"/>
    <property type="molecule type" value="Genomic_DNA"/>
</dbReference>
<protein>
    <submittedName>
        <fullName evidence="1">Uncharacterized protein</fullName>
    </submittedName>
</protein>
<keyword evidence="2" id="KW-1185">Reference proteome</keyword>